<feature type="domain" description="Pterin-binding" evidence="4">
    <location>
        <begin position="8"/>
        <end position="253"/>
    </location>
</feature>
<protein>
    <submittedName>
        <fullName evidence="5">5-methyltetrahydrofolate--homocysteine methyltransferase</fullName>
    </submittedName>
</protein>
<evidence type="ECO:0000259" key="4">
    <source>
        <dbReference type="PROSITE" id="PS50972"/>
    </source>
</evidence>
<dbReference type="InterPro" id="IPR000489">
    <property type="entry name" value="Pterin-binding_dom"/>
</dbReference>
<dbReference type="InterPro" id="IPR050554">
    <property type="entry name" value="Met_Synthase/Corrinoid"/>
</dbReference>
<name>A0A1M5Z6I3_9FIRM</name>
<dbReference type="PANTHER" id="PTHR45833">
    <property type="entry name" value="METHIONINE SYNTHASE"/>
    <property type="match status" value="1"/>
</dbReference>
<dbReference type="SUPFAM" id="SSF51717">
    <property type="entry name" value="Dihydropteroate synthetase-like"/>
    <property type="match status" value="1"/>
</dbReference>
<evidence type="ECO:0000256" key="2">
    <source>
        <dbReference type="ARBA" id="ARBA00022603"/>
    </source>
</evidence>
<dbReference type="NCBIfam" id="NF005719">
    <property type="entry name" value="PRK07535.1"/>
    <property type="match status" value="1"/>
</dbReference>
<keyword evidence="3 5" id="KW-0808">Transferase</keyword>
<reference evidence="6" key="1">
    <citation type="submission" date="2016-11" db="EMBL/GenBank/DDBJ databases">
        <authorList>
            <person name="Varghese N."/>
            <person name="Submissions S."/>
        </authorList>
    </citation>
    <scope>NUCLEOTIDE SEQUENCE [LARGE SCALE GENOMIC DNA]</scope>
    <source>
        <strain evidence="6">DSM 15449</strain>
    </source>
</reference>
<keyword evidence="6" id="KW-1185">Reference proteome</keyword>
<comment type="similarity">
    <text evidence="1">Belongs to the vitamin-B12 dependent methionine synthase family.</text>
</comment>
<evidence type="ECO:0000313" key="5">
    <source>
        <dbReference type="EMBL" id="SHI19866.1"/>
    </source>
</evidence>
<dbReference type="STRING" id="1121420.SAMN02746098_03012"/>
<dbReference type="GO" id="GO:0042558">
    <property type="term" value="P:pteridine-containing compound metabolic process"/>
    <property type="evidence" value="ECO:0007669"/>
    <property type="project" value="InterPro"/>
</dbReference>
<keyword evidence="2 5" id="KW-0489">Methyltransferase</keyword>
<dbReference type="Proteomes" id="UP000183954">
    <property type="component" value="Unassembled WGS sequence"/>
</dbReference>
<dbReference type="Gene3D" id="3.20.20.20">
    <property type="entry name" value="Dihydropteroate synthase-like"/>
    <property type="match status" value="1"/>
</dbReference>
<evidence type="ECO:0000256" key="3">
    <source>
        <dbReference type="ARBA" id="ARBA00022679"/>
    </source>
</evidence>
<organism evidence="5 6">
    <name type="scientific">Desulfosporosinus lacus DSM 15449</name>
    <dbReference type="NCBI Taxonomy" id="1121420"/>
    <lineage>
        <taxon>Bacteria</taxon>
        <taxon>Bacillati</taxon>
        <taxon>Bacillota</taxon>
        <taxon>Clostridia</taxon>
        <taxon>Eubacteriales</taxon>
        <taxon>Desulfitobacteriaceae</taxon>
        <taxon>Desulfosporosinus</taxon>
    </lineage>
</organism>
<gene>
    <name evidence="5" type="ORF">SAMN02746098_03012</name>
</gene>
<dbReference type="AlphaFoldDB" id="A0A1M5Z6I3"/>
<dbReference type="Pfam" id="PF00809">
    <property type="entry name" value="Pterin_bind"/>
    <property type="match status" value="1"/>
</dbReference>
<dbReference type="PROSITE" id="PS50972">
    <property type="entry name" value="PTERIN_BINDING"/>
    <property type="match status" value="1"/>
</dbReference>
<evidence type="ECO:0000313" key="6">
    <source>
        <dbReference type="Proteomes" id="UP000183954"/>
    </source>
</evidence>
<sequence length="277" mass="30753">MKRGGPQMIIIGEKINGTIPSVKKAIEQKDEEFIRSLAIRQTEAGADYLDVCASTSPDVEVDTLLWMMDIIQNAVDTPLCIDSPNPNVIEKVFPYAKRPGLINSVSEEGGKCEIIYPIIKGTKWEVIALTCDNRGIPKDIQTRVEITKVLVEKALTYDISPDRIHIDPLVMALSADNQSLLNFVETLKEVKTLYPAIKVTSGLSNISFGMPLRKVVNQHFLTLAIDAGMDSAILDPCNRDLVTTLYITDALLGKDRFCRNYLNAYRKNKIGPLKTDA</sequence>
<proteinExistence type="inferred from homology"/>
<dbReference type="EMBL" id="FQXJ01000010">
    <property type="protein sequence ID" value="SHI19866.1"/>
    <property type="molecule type" value="Genomic_DNA"/>
</dbReference>
<evidence type="ECO:0000256" key="1">
    <source>
        <dbReference type="ARBA" id="ARBA00010398"/>
    </source>
</evidence>
<accession>A0A1M5Z6I3</accession>
<dbReference type="InterPro" id="IPR011005">
    <property type="entry name" value="Dihydropteroate_synth-like_sf"/>
</dbReference>
<dbReference type="GO" id="GO:0032259">
    <property type="term" value="P:methylation"/>
    <property type="evidence" value="ECO:0007669"/>
    <property type="project" value="UniProtKB-KW"/>
</dbReference>
<dbReference type="GO" id="GO:0005829">
    <property type="term" value="C:cytosol"/>
    <property type="evidence" value="ECO:0007669"/>
    <property type="project" value="TreeGrafter"/>
</dbReference>
<dbReference type="GO" id="GO:0008705">
    <property type="term" value="F:methionine synthase activity"/>
    <property type="evidence" value="ECO:0007669"/>
    <property type="project" value="TreeGrafter"/>
</dbReference>